<feature type="compositionally biased region" description="Polar residues" evidence="13">
    <location>
        <begin position="77"/>
        <end position="97"/>
    </location>
</feature>
<feature type="region of interest" description="Disordered" evidence="13">
    <location>
        <begin position="1071"/>
        <end position="1154"/>
    </location>
</feature>
<keyword evidence="5" id="KW-0347">Helicase</keyword>
<dbReference type="GO" id="GO:0005524">
    <property type="term" value="F:ATP binding"/>
    <property type="evidence" value="ECO:0007669"/>
    <property type="project" value="UniProtKB-KW"/>
</dbReference>
<dbReference type="CDD" id="cd17920">
    <property type="entry name" value="DEXHc_RecQ"/>
    <property type="match status" value="1"/>
</dbReference>
<dbReference type="Pfam" id="PF09382">
    <property type="entry name" value="RQC"/>
    <property type="match status" value="1"/>
</dbReference>
<dbReference type="OMA" id="YQIMKGG"/>
<dbReference type="GO" id="GO:0000729">
    <property type="term" value="P:DNA double-strand break processing"/>
    <property type="evidence" value="ECO:0007669"/>
    <property type="project" value="UniProtKB-ARBA"/>
</dbReference>
<name>M3JBB6_CANMX</name>
<dbReference type="GO" id="GO:0016787">
    <property type="term" value="F:hydrolase activity"/>
    <property type="evidence" value="ECO:0007669"/>
    <property type="project" value="UniProtKB-KW"/>
</dbReference>
<dbReference type="SMART" id="SM00487">
    <property type="entry name" value="DEXDc"/>
    <property type="match status" value="1"/>
</dbReference>
<evidence type="ECO:0000256" key="1">
    <source>
        <dbReference type="ARBA" id="ARBA00004123"/>
    </source>
</evidence>
<feature type="domain" description="Helicase ATP-binding" evidence="14">
    <location>
        <begin position="558"/>
        <end position="735"/>
    </location>
</feature>
<dbReference type="InterPro" id="IPR004589">
    <property type="entry name" value="DNA_helicase_ATP-dep_RecQ"/>
</dbReference>
<keyword evidence="6" id="KW-0067">ATP-binding</keyword>
<evidence type="ECO:0000256" key="3">
    <source>
        <dbReference type="ARBA" id="ARBA00022741"/>
    </source>
</evidence>
<evidence type="ECO:0000259" key="15">
    <source>
        <dbReference type="PROSITE" id="PS51194"/>
    </source>
</evidence>
<dbReference type="Pfam" id="PF16124">
    <property type="entry name" value="RecQ_Zn_bind"/>
    <property type="match status" value="1"/>
</dbReference>
<gene>
    <name evidence="16" type="ORF">G210_5808</name>
</gene>
<feature type="compositionally biased region" description="Basic residues" evidence="13">
    <location>
        <begin position="1138"/>
        <end position="1147"/>
    </location>
</feature>
<dbReference type="STRING" id="1245528.M3JBB6"/>
<evidence type="ECO:0000259" key="14">
    <source>
        <dbReference type="PROSITE" id="PS51192"/>
    </source>
</evidence>
<dbReference type="GO" id="GO:0009378">
    <property type="term" value="F:four-way junction helicase activity"/>
    <property type="evidence" value="ECO:0007669"/>
    <property type="project" value="TreeGrafter"/>
</dbReference>
<evidence type="ECO:0000256" key="4">
    <source>
        <dbReference type="ARBA" id="ARBA00022801"/>
    </source>
</evidence>
<dbReference type="InterPro" id="IPR002464">
    <property type="entry name" value="DNA/RNA_helicase_DEAH_CS"/>
</dbReference>
<dbReference type="SMART" id="SM00490">
    <property type="entry name" value="HELICc"/>
    <property type="match status" value="1"/>
</dbReference>
<evidence type="ECO:0000256" key="12">
    <source>
        <dbReference type="SAM" id="Coils"/>
    </source>
</evidence>
<feature type="compositionally biased region" description="Polar residues" evidence="13">
    <location>
        <begin position="1122"/>
        <end position="1137"/>
    </location>
</feature>
<dbReference type="GO" id="GO:0005634">
    <property type="term" value="C:nucleus"/>
    <property type="evidence" value="ECO:0007669"/>
    <property type="project" value="UniProtKB-SubCell"/>
</dbReference>
<comment type="subcellular location">
    <subcellularLocation>
        <location evidence="1">Nucleus</location>
    </subcellularLocation>
</comment>
<dbReference type="GO" id="GO:0031573">
    <property type="term" value="P:mitotic intra-S DNA damage checkpoint signaling"/>
    <property type="evidence" value="ECO:0007669"/>
    <property type="project" value="UniProtKB-ARBA"/>
</dbReference>
<dbReference type="CDD" id="cd18794">
    <property type="entry name" value="SF2_C_RecQ"/>
    <property type="match status" value="1"/>
</dbReference>
<dbReference type="FunFam" id="3.40.50.300:FF:000340">
    <property type="entry name" value="Bloom syndrome, RecQ helicase"/>
    <property type="match status" value="1"/>
</dbReference>
<dbReference type="InterPro" id="IPR011545">
    <property type="entry name" value="DEAD/DEAH_box_helicase_dom"/>
</dbReference>
<dbReference type="PROSITE" id="PS51192">
    <property type="entry name" value="HELICASE_ATP_BIND_1"/>
    <property type="match status" value="1"/>
</dbReference>
<dbReference type="GO" id="GO:0000724">
    <property type="term" value="P:double-strand break repair via homologous recombination"/>
    <property type="evidence" value="ECO:0007669"/>
    <property type="project" value="UniProtKB-ARBA"/>
</dbReference>
<evidence type="ECO:0000256" key="2">
    <source>
        <dbReference type="ARBA" id="ARBA00005446"/>
    </source>
</evidence>
<keyword evidence="3" id="KW-0547">Nucleotide-binding</keyword>
<dbReference type="InterPro" id="IPR001650">
    <property type="entry name" value="Helicase_C-like"/>
</dbReference>
<dbReference type="PANTHER" id="PTHR13710:SF153">
    <property type="entry name" value="RECQ-LIKE DNA HELICASE BLM"/>
    <property type="match status" value="1"/>
</dbReference>
<dbReference type="InterPro" id="IPR018982">
    <property type="entry name" value="RQC_domain"/>
</dbReference>
<dbReference type="GO" id="GO:0006312">
    <property type="term" value="P:mitotic recombination"/>
    <property type="evidence" value="ECO:0007669"/>
    <property type="project" value="UniProtKB-ARBA"/>
</dbReference>
<dbReference type="GO" id="GO:0031422">
    <property type="term" value="C:RecQ family helicase-topoisomerase III complex"/>
    <property type="evidence" value="ECO:0007669"/>
    <property type="project" value="UniProtKB-ARBA"/>
</dbReference>
<dbReference type="Pfam" id="PF00270">
    <property type="entry name" value="DEAD"/>
    <property type="match status" value="1"/>
</dbReference>
<dbReference type="Pfam" id="PF00271">
    <property type="entry name" value="Helicase_C"/>
    <property type="match status" value="1"/>
</dbReference>
<dbReference type="SMART" id="SM00956">
    <property type="entry name" value="RQC"/>
    <property type="match status" value="1"/>
</dbReference>
<dbReference type="InterPro" id="IPR014001">
    <property type="entry name" value="Helicase_ATP-bd"/>
</dbReference>
<feature type="domain" description="Helicase C-terminal" evidence="15">
    <location>
        <begin position="760"/>
        <end position="909"/>
    </location>
</feature>
<feature type="region of interest" description="Disordered" evidence="13">
    <location>
        <begin position="45"/>
        <end position="159"/>
    </location>
</feature>
<dbReference type="HOGENOM" id="CLU_001103_22_0_1"/>
<dbReference type="EMBL" id="AOGT01000676">
    <property type="protein sequence ID" value="EMG49428.1"/>
    <property type="molecule type" value="Genomic_DNA"/>
</dbReference>
<dbReference type="GO" id="GO:0005737">
    <property type="term" value="C:cytoplasm"/>
    <property type="evidence" value="ECO:0007669"/>
    <property type="project" value="TreeGrafter"/>
</dbReference>
<dbReference type="PROSITE" id="PS51194">
    <property type="entry name" value="HELICASE_CTER"/>
    <property type="match status" value="1"/>
</dbReference>
<keyword evidence="9" id="KW-0539">Nucleus</keyword>
<feature type="coiled-coil region" evidence="12">
    <location>
        <begin position="160"/>
        <end position="218"/>
    </location>
</feature>
<dbReference type="EC" id="5.6.2.4" evidence="11"/>
<feature type="region of interest" description="Disordered" evidence="13">
    <location>
        <begin position="256"/>
        <end position="306"/>
    </location>
</feature>
<feature type="compositionally biased region" description="Low complexity" evidence="13">
    <location>
        <begin position="1075"/>
        <end position="1093"/>
    </location>
</feature>
<dbReference type="FunFam" id="3.40.50.300:FF:000296">
    <property type="entry name" value="ATP-dependent DNA helicase RecQ"/>
    <property type="match status" value="1"/>
</dbReference>
<dbReference type="PANTHER" id="PTHR13710">
    <property type="entry name" value="DNA HELICASE RECQ FAMILY MEMBER"/>
    <property type="match status" value="1"/>
</dbReference>
<organism evidence="16 17">
    <name type="scientific">Candida maltosa (strain Xu316)</name>
    <name type="common">Yeast</name>
    <dbReference type="NCBI Taxonomy" id="1245528"/>
    <lineage>
        <taxon>Eukaryota</taxon>
        <taxon>Fungi</taxon>
        <taxon>Dikarya</taxon>
        <taxon>Ascomycota</taxon>
        <taxon>Saccharomycotina</taxon>
        <taxon>Pichiomycetes</taxon>
        <taxon>Debaryomycetaceae</taxon>
        <taxon>Candida/Lodderomyces clade</taxon>
        <taxon>Candida</taxon>
    </lineage>
</organism>
<evidence type="ECO:0000256" key="6">
    <source>
        <dbReference type="ARBA" id="ARBA00022840"/>
    </source>
</evidence>
<evidence type="ECO:0000256" key="11">
    <source>
        <dbReference type="ARBA" id="ARBA00034808"/>
    </source>
</evidence>
<evidence type="ECO:0000256" key="13">
    <source>
        <dbReference type="SAM" id="MobiDB-lite"/>
    </source>
</evidence>
<comment type="catalytic activity">
    <reaction evidence="10">
        <text>Couples ATP hydrolysis with the unwinding of duplex DNA by translocating in the 3'-5' direction.</text>
        <dbReference type="EC" id="5.6.2.4"/>
    </reaction>
</comment>
<dbReference type="OrthoDB" id="10261556at2759"/>
<dbReference type="GO" id="GO:0043138">
    <property type="term" value="F:3'-5' DNA helicase activity"/>
    <property type="evidence" value="ECO:0007669"/>
    <property type="project" value="UniProtKB-EC"/>
</dbReference>
<dbReference type="Gene3D" id="3.40.50.300">
    <property type="entry name" value="P-loop containing nucleotide triphosphate hydrolases"/>
    <property type="match status" value="2"/>
</dbReference>
<feature type="compositionally biased region" description="Polar residues" evidence="13">
    <location>
        <begin position="106"/>
        <end position="115"/>
    </location>
</feature>
<feature type="region of interest" description="Disordered" evidence="13">
    <location>
        <begin position="349"/>
        <end position="404"/>
    </location>
</feature>
<dbReference type="Gene3D" id="1.10.10.10">
    <property type="entry name" value="Winged helix-like DNA-binding domain superfamily/Winged helix DNA-binding domain"/>
    <property type="match status" value="1"/>
</dbReference>
<dbReference type="InterPro" id="IPR036388">
    <property type="entry name" value="WH-like_DNA-bd_sf"/>
</dbReference>
<feature type="compositionally biased region" description="Acidic residues" evidence="13">
    <location>
        <begin position="363"/>
        <end position="373"/>
    </location>
</feature>
<comment type="caution">
    <text evidence="16">The sequence shown here is derived from an EMBL/GenBank/DDBJ whole genome shotgun (WGS) entry which is preliminary data.</text>
</comment>
<reference evidence="16 17" key="1">
    <citation type="submission" date="2013-02" db="EMBL/GenBank/DDBJ databases">
        <title>Genome sequence of Candida maltosa Xu316, a potential industrial strain for xylitol and ethanol production.</title>
        <authorList>
            <person name="Yu J."/>
            <person name="Wang Q."/>
            <person name="Geng X."/>
            <person name="Bao W."/>
            <person name="He P."/>
            <person name="Cai J."/>
        </authorList>
    </citation>
    <scope>NUCLEOTIDE SEQUENCE [LARGE SCALE GENOMIC DNA]</scope>
    <source>
        <strain evidence="17">Xu316</strain>
    </source>
</reference>
<keyword evidence="17" id="KW-1185">Reference proteome</keyword>
<keyword evidence="12" id="KW-0175">Coiled coil</keyword>
<comment type="similarity">
    <text evidence="2">Belongs to the helicase family. RecQ subfamily.</text>
</comment>
<dbReference type="InterPro" id="IPR027417">
    <property type="entry name" value="P-loop_NTPase"/>
</dbReference>
<dbReference type="AlphaFoldDB" id="M3JBB6"/>
<dbReference type="Proteomes" id="UP000011777">
    <property type="component" value="Unassembled WGS sequence"/>
</dbReference>
<evidence type="ECO:0000256" key="9">
    <source>
        <dbReference type="ARBA" id="ARBA00023242"/>
    </source>
</evidence>
<dbReference type="GO" id="GO:0003677">
    <property type="term" value="F:DNA binding"/>
    <property type="evidence" value="ECO:0007669"/>
    <property type="project" value="UniProtKB-KW"/>
</dbReference>
<feature type="compositionally biased region" description="Polar residues" evidence="13">
    <location>
        <begin position="45"/>
        <end position="67"/>
    </location>
</feature>
<keyword evidence="7" id="KW-0238">DNA-binding</keyword>
<proteinExistence type="inferred from homology"/>
<feature type="compositionally biased region" description="Acidic residues" evidence="13">
    <location>
        <begin position="259"/>
        <end position="279"/>
    </location>
</feature>
<dbReference type="eggNOG" id="KOG0351">
    <property type="taxonomic scope" value="Eukaryota"/>
</dbReference>
<evidence type="ECO:0000256" key="5">
    <source>
        <dbReference type="ARBA" id="ARBA00022806"/>
    </source>
</evidence>
<keyword evidence="8" id="KW-0413">Isomerase</keyword>
<feature type="compositionally biased region" description="Acidic residues" evidence="13">
    <location>
        <begin position="380"/>
        <end position="402"/>
    </location>
</feature>
<dbReference type="SUPFAM" id="SSF52540">
    <property type="entry name" value="P-loop containing nucleoside triphosphate hydrolases"/>
    <property type="match status" value="2"/>
</dbReference>
<keyword evidence="4" id="KW-0378">Hydrolase</keyword>
<dbReference type="NCBIfam" id="TIGR00614">
    <property type="entry name" value="recQ_fam"/>
    <property type="match status" value="1"/>
</dbReference>
<accession>M3JBB6</accession>
<evidence type="ECO:0000256" key="7">
    <source>
        <dbReference type="ARBA" id="ARBA00023125"/>
    </source>
</evidence>
<evidence type="ECO:0000256" key="10">
    <source>
        <dbReference type="ARBA" id="ARBA00034617"/>
    </source>
</evidence>
<evidence type="ECO:0000313" key="16">
    <source>
        <dbReference type="EMBL" id="EMG49428.1"/>
    </source>
</evidence>
<dbReference type="GO" id="GO:0006260">
    <property type="term" value="P:DNA replication"/>
    <property type="evidence" value="ECO:0007669"/>
    <property type="project" value="InterPro"/>
</dbReference>
<sequence length="1154" mass="130241">MTRNITLQMITNLSEQVDWVNTTKPYITPQNVIDLIYKKYPKENQPLNHVPRQQQQPLSSGNKENIPSSFTSSASSKPPTRQFQSTLPLKVVSSNEPRVTDGVPKSSFTFSTTSEVIDLTSSPPKPTATIATPISKPKRPSSILTTSESPAPKKQHKSDISTFEKLLQLQESKIKILEQKFVTSESSSISLDDKKAIYRTLEQQITSIDNQIKSAKSTLNDTISEESSESPIFRTPVVPPRRLAQARDIVQNTNGYQLDEFDDDDDDEEEDEFGEDEMDGLLTPTQERDDDDEDGVGSFIDDQSYDIETQMTPSLGYSQTEEILDIQLSPETANKYGLSYGSQFPEVVPVHFSSPRQPKITPIEEEEEPEEEPPIPVQDTIDESEGDEERIDEFDDDDDIIGEVEPVEKITFTHIEDPIEQDSDIEEDEVEDGECYTTQINQEREIIDLISDDEDDDFSSKASPFSLEDTILPSTTTPIPGVAAPPAPPVVNDFPISSTPFIEIPDSDDEGFPADDDDLIGIFTKKPAGSEPFINDVYSVLNNTFKLKSFRSNQLEAICSTLMGKDTFVLMPTGGGKSLCYQLPALIKTGKTHGTTIVISPLISLMQDQVQHLLDKGIKAGMISSRGTTEDNKQTVHLFREGFLDIVYLSPEKTNKSKATQRILEKLYKNDQLARVVVDEAHCLSSWGHDFRPDYQGLGFFKDKFPNVPIMALTATANEKVRMDILHNLKMEDAVYLKQSFNRTNLFYEIKYKSGNYLLEIKDYILAKHKGQTGIIYCHSKNSCEQTSAKLNEYGLRTSFYHAGMSAQDRFKIQTNWQSGKLQLICATIAFGMGIDKPDVRFVIHLYIPRTLEGYYQETGRAGRDGKPAECIMYYAYKDARSLQSLIQRDEMLDREGKDSHLSKLRQVVQYCENKTDCRRQQVLQYFNETFDPVNCNKQCDNCRNFNHVTMVEKDCTQYAKDIISLVKSIQGDKVTVLHCQDVFRGMNHKKIVEMNHQDNPHHGKGKTLDKNDVERIFFYLLSEGCLVEYIVRLKSGFGTTYVKVGKNADLKNKQIKIKFNVKPLITGATRNYAPKNTTTPKPKKTTTTNNNTSVSPYFKSPTQPAKKISARKSKPYASKSYGGNNRSQKRSSQPKSNSRRPQRKKASTSAMPI</sequence>
<dbReference type="PROSITE" id="PS00690">
    <property type="entry name" value="DEAH_ATP_HELICASE"/>
    <property type="match status" value="1"/>
</dbReference>
<evidence type="ECO:0000256" key="8">
    <source>
        <dbReference type="ARBA" id="ARBA00023235"/>
    </source>
</evidence>
<protein>
    <recommendedName>
        <fullName evidence="11">DNA 3'-5' helicase</fullName>
        <ecNumber evidence="11">5.6.2.4</ecNumber>
    </recommendedName>
</protein>
<dbReference type="InterPro" id="IPR032284">
    <property type="entry name" value="RecQ_Zn-bd"/>
</dbReference>
<evidence type="ECO:0000313" key="17">
    <source>
        <dbReference type="Proteomes" id="UP000011777"/>
    </source>
</evidence>